<organism evidence="1 2">
    <name type="scientific">Cupriavidus metallidurans</name>
    <dbReference type="NCBI Taxonomy" id="119219"/>
    <lineage>
        <taxon>Bacteria</taxon>
        <taxon>Pseudomonadati</taxon>
        <taxon>Pseudomonadota</taxon>
        <taxon>Betaproteobacteria</taxon>
        <taxon>Burkholderiales</taxon>
        <taxon>Burkholderiaceae</taxon>
        <taxon>Cupriavidus</taxon>
    </lineage>
</organism>
<evidence type="ECO:0000313" key="2">
    <source>
        <dbReference type="Proteomes" id="UP000253772"/>
    </source>
</evidence>
<dbReference type="Proteomes" id="UP000253772">
    <property type="component" value="Chromosome c1"/>
</dbReference>
<dbReference type="PANTHER" id="PTHR38032">
    <property type="entry name" value="POLYMERASE-RELATED"/>
    <property type="match status" value="1"/>
</dbReference>
<proteinExistence type="predicted"/>
<protein>
    <submittedName>
        <fullName evidence="1">DUF342 domain-containing protein</fullName>
    </submittedName>
</protein>
<accession>A0A132HK22</accession>
<dbReference type="InterPro" id="IPR005646">
    <property type="entry name" value="FapA"/>
</dbReference>
<name>A0A132HK22_9BURK</name>
<dbReference type="OrthoDB" id="5807941at2"/>
<dbReference type="PANTHER" id="PTHR38032:SF1">
    <property type="entry name" value="RNA-BINDING PROTEIN KHPB N-TERMINAL DOMAIN-CONTAINING PROTEIN"/>
    <property type="match status" value="1"/>
</dbReference>
<reference evidence="1 2" key="1">
    <citation type="submission" date="2019-03" db="EMBL/GenBank/DDBJ databases">
        <title>Comparative insights into the high quality Complete genome sequence of highly metal resistant Cupriavidus metallidurans strain BS1 isolated from a gold-copper mine.</title>
        <authorList>
            <person name="Mazhar H.S."/>
            <person name="Rensing C."/>
        </authorList>
    </citation>
    <scope>NUCLEOTIDE SEQUENCE [LARGE SCALE GENOMIC DNA]</scope>
    <source>
        <strain evidence="1 2">BS1</strain>
    </source>
</reference>
<dbReference type="RefSeq" id="WP_024569098.1">
    <property type="nucleotide sequence ID" value="NZ_CP037900.1"/>
</dbReference>
<dbReference type="Pfam" id="PF20250">
    <property type="entry name" value="FapA_N"/>
    <property type="match status" value="1"/>
</dbReference>
<dbReference type="EMBL" id="CP037900">
    <property type="protein sequence ID" value="QBP09044.1"/>
    <property type="molecule type" value="Genomic_DNA"/>
</dbReference>
<sequence length="541" mass="56486">MTADAGLRLEFSQPGSQVRACFTPDAGHLPPDRASLDASLEACLAEHGWQGARLDAAAVRGFLTQCQLTDREIDAVIGSVLDGEFELEITADKLRLLLTLVSPEGGRPITAEEIAAAAASMGVVALLDSAAIGVALEAGSCEGREIARGVAPLQGETARFESLVQPRRPVLAENEDERVDLRDLGSLLLVNPGTALMRRTPARSGKDGMDVLGKPIPADAVVDTPYASDLTGVATDPNDPLLLIAVIAGSPRVLPHGVIVSPVVDVDAVDLHSGNVNFDGSLRVSGDIRTGMSVRVTGDVVVQGTIEAASVQAGGDVIVKGGIIGKAETASGGAPSEIASVRSKGSVHARFIQNAIVEAVAEVIVESGIRQSDVSAGERVVVGAPTAPGSISGGRTRAMQSVSTGTLGAPAGTATTVQVGLNPLADEQKAELEVRRGKIVEEQCKLQQLVAFFAKHPERATGDIREKARATMYRINRDLFELDAEIARLAEQMKPSEQAEIAVGRHIHGGVTLQVGHKVLKVMEDKPGGQIRVVDDRIAVN</sequence>
<evidence type="ECO:0000313" key="1">
    <source>
        <dbReference type="EMBL" id="QBP09044.1"/>
    </source>
</evidence>
<dbReference type="Pfam" id="PF03961">
    <property type="entry name" value="FapA"/>
    <property type="match status" value="1"/>
</dbReference>
<dbReference type="AlphaFoldDB" id="A0A132HK22"/>
<gene>
    <name evidence="1" type="ORF">DDF84_004365</name>
</gene>
<dbReference type="InterPro" id="IPR046866">
    <property type="entry name" value="FapA_N"/>
</dbReference>
<dbReference type="InterPro" id="IPR046865">
    <property type="entry name" value="FapA_b_solenoid"/>
</dbReference>